<dbReference type="AlphaFoldDB" id="A0A815VQN0"/>
<evidence type="ECO:0000313" key="2">
    <source>
        <dbReference type="Proteomes" id="UP000663864"/>
    </source>
</evidence>
<organism evidence="1 2">
    <name type="scientific">Rotaria sordida</name>
    <dbReference type="NCBI Taxonomy" id="392033"/>
    <lineage>
        <taxon>Eukaryota</taxon>
        <taxon>Metazoa</taxon>
        <taxon>Spiralia</taxon>
        <taxon>Gnathifera</taxon>
        <taxon>Rotifera</taxon>
        <taxon>Eurotatoria</taxon>
        <taxon>Bdelloidea</taxon>
        <taxon>Philodinida</taxon>
        <taxon>Philodinidae</taxon>
        <taxon>Rotaria</taxon>
    </lineage>
</organism>
<accession>A0A815VQN0</accession>
<name>A0A815VQN0_9BILA</name>
<dbReference type="Proteomes" id="UP000663864">
    <property type="component" value="Unassembled WGS sequence"/>
</dbReference>
<comment type="caution">
    <text evidence="1">The sequence shown here is derived from an EMBL/GenBank/DDBJ whole genome shotgun (WGS) entry which is preliminary data.</text>
</comment>
<evidence type="ECO:0000313" key="1">
    <source>
        <dbReference type="EMBL" id="CAF1535337.1"/>
    </source>
</evidence>
<dbReference type="EMBL" id="CAJNOT010011719">
    <property type="protein sequence ID" value="CAF1535337.1"/>
    <property type="molecule type" value="Genomic_DNA"/>
</dbReference>
<proteinExistence type="predicted"/>
<sequence length="96" mass="10680">MKFVFIEKQQFKIQHANVIGLDGDYTSDGGISPSDMNYISGGDTVLTGVNYVLDGVIGSVVGDFELDGLIINFFKFFQFFLLSHSYRTKSIVQQSL</sequence>
<gene>
    <name evidence="1" type="ORF">ZHD862_LOCUS38890</name>
</gene>
<reference evidence="1" key="1">
    <citation type="submission" date="2021-02" db="EMBL/GenBank/DDBJ databases">
        <authorList>
            <person name="Nowell W R."/>
        </authorList>
    </citation>
    <scope>NUCLEOTIDE SEQUENCE</scope>
</reference>
<protein>
    <submittedName>
        <fullName evidence="1">Uncharacterized protein</fullName>
    </submittedName>
</protein>